<dbReference type="AlphaFoldDB" id="A0A915L4Z6"/>
<accession>A0A915L4Z6</accession>
<evidence type="ECO:0000256" key="1">
    <source>
        <dbReference type="SAM" id="MobiDB-lite"/>
    </source>
</evidence>
<dbReference type="Proteomes" id="UP000887565">
    <property type="component" value="Unplaced"/>
</dbReference>
<sequence length="100" mass="11324">MKIGMWLAFILRGQSVGVFSLREFVASCVLKDSSHVGLLSHGHEWNAYYRKNNRIVTFRSSSTVGYPVQSAVCYRRQPGISQPVRSARRHSRSPVTQSQI</sequence>
<name>A0A915L4Z6_ROMCU</name>
<keyword evidence="3" id="KW-1185">Reference proteome</keyword>
<proteinExistence type="predicted"/>
<evidence type="ECO:0000313" key="4">
    <source>
        <dbReference type="WBParaSite" id="nRc.2.0.1.t46155-RA"/>
    </source>
</evidence>
<organism evidence="3 4">
    <name type="scientific">Romanomermis culicivorax</name>
    <name type="common">Nematode worm</name>
    <dbReference type="NCBI Taxonomy" id="13658"/>
    <lineage>
        <taxon>Eukaryota</taxon>
        <taxon>Metazoa</taxon>
        <taxon>Ecdysozoa</taxon>
        <taxon>Nematoda</taxon>
        <taxon>Enoplea</taxon>
        <taxon>Dorylaimia</taxon>
        <taxon>Mermithida</taxon>
        <taxon>Mermithoidea</taxon>
        <taxon>Mermithidae</taxon>
        <taxon>Romanomermis</taxon>
    </lineage>
</organism>
<evidence type="ECO:0000313" key="3">
    <source>
        <dbReference type="Proteomes" id="UP000887565"/>
    </source>
</evidence>
<dbReference type="WBParaSite" id="nRc.2.0.1.t46155-RA">
    <property type="protein sequence ID" value="nRc.2.0.1.t46155-RA"/>
    <property type="gene ID" value="nRc.2.0.1.g46155"/>
</dbReference>
<protein>
    <submittedName>
        <fullName evidence="4">Secreted protein</fullName>
    </submittedName>
</protein>
<feature type="region of interest" description="Disordered" evidence="1">
    <location>
        <begin position="79"/>
        <end position="100"/>
    </location>
</feature>
<feature type="signal peptide" evidence="2">
    <location>
        <begin position="1"/>
        <end position="20"/>
    </location>
</feature>
<reference evidence="4" key="1">
    <citation type="submission" date="2022-11" db="UniProtKB">
        <authorList>
            <consortium name="WormBaseParasite"/>
        </authorList>
    </citation>
    <scope>IDENTIFICATION</scope>
</reference>
<feature type="chain" id="PRO_5036696037" evidence="2">
    <location>
        <begin position="21"/>
        <end position="100"/>
    </location>
</feature>
<keyword evidence="2" id="KW-0732">Signal</keyword>
<evidence type="ECO:0000256" key="2">
    <source>
        <dbReference type="SAM" id="SignalP"/>
    </source>
</evidence>